<feature type="compositionally biased region" description="Basic and acidic residues" evidence="1">
    <location>
        <begin position="577"/>
        <end position="593"/>
    </location>
</feature>
<organism evidence="3 4">
    <name type="scientific">Streptosporangium saharense</name>
    <dbReference type="NCBI Taxonomy" id="1706840"/>
    <lineage>
        <taxon>Bacteria</taxon>
        <taxon>Bacillati</taxon>
        <taxon>Actinomycetota</taxon>
        <taxon>Actinomycetes</taxon>
        <taxon>Streptosporangiales</taxon>
        <taxon>Streptosporangiaceae</taxon>
        <taxon>Streptosporangium</taxon>
    </lineage>
</organism>
<dbReference type="AlphaFoldDB" id="A0A7W7QHA9"/>
<accession>A0A7W7QHA9</accession>
<feature type="domain" description="DUF7824" evidence="2">
    <location>
        <begin position="599"/>
        <end position="696"/>
    </location>
</feature>
<evidence type="ECO:0000313" key="4">
    <source>
        <dbReference type="Proteomes" id="UP000552644"/>
    </source>
</evidence>
<dbReference type="EMBL" id="JACHJP010000001">
    <property type="protein sequence ID" value="MBB4913595.1"/>
    <property type="molecule type" value="Genomic_DNA"/>
</dbReference>
<evidence type="ECO:0000259" key="2">
    <source>
        <dbReference type="Pfam" id="PF25148"/>
    </source>
</evidence>
<dbReference type="InterPro" id="IPR056726">
    <property type="entry name" value="DUF7824"/>
</dbReference>
<protein>
    <recommendedName>
        <fullName evidence="2">DUF7824 domain-containing protein</fullName>
    </recommendedName>
</protein>
<feature type="compositionally biased region" description="Basic and acidic residues" evidence="1">
    <location>
        <begin position="43"/>
        <end position="61"/>
    </location>
</feature>
<evidence type="ECO:0000313" key="3">
    <source>
        <dbReference type="EMBL" id="MBB4913595.1"/>
    </source>
</evidence>
<gene>
    <name evidence="3" type="ORF">FHS44_000667</name>
</gene>
<dbReference type="Pfam" id="PF25148">
    <property type="entry name" value="DUF7824"/>
    <property type="match status" value="1"/>
</dbReference>
<keyword evidence="4" id="KW-1185">Reference proteome</keyword>
<evidence type="ECO:0000256" key="1">
    <source>
        <dbReference type="SAM" id="MobiDB-lite"/>
    </source>
</evidence>
<comment type="caution">
    <text evidence="3">The sequence shown here is derived from an EMBL/GenBank/DDBJ whole genome shotgun (WGS) entry which is preliminary data.</text>
</comment>
<proteinExistence type="predicted"/>
<reference evidence="3 4" key="1">
    <citation type="submission" date="2020-08" db="EMBL/GenBank/DDBJ databases">
        <title>Genomic Encyclopedia of Type Strains, Phase III (KMG-III): the genomes of soil and plant-associated and newly described type strains.</title>
        <authorList>
            <person name="Whitman W."/>
        </authorList>
    </citation>
    <scope>NUCLEOTIDE SEQUENCE [LARGE SCALE GENOMIC DNA]</scope>
    <source>
        <strain evidence="3 4">CECT 8840</strain>
    </source>
</reference>
<feature type="region of interest" description="Disordered" evidence="1">
    <location>
        <begin position="43"/>
        <end position="65"/>
    </location>
</feature>
<dbReference type="RefSeq" id="WP_184712353.1">
    <property type="nucleotide sequence ID" value="NZ_JACHJP010000001.1"/>
</dbReference>
<feature type="region of interest" description="Disordered" evidence="1">
    <location>
        <begin position="702"/>
        <end position="725"/>
    </location>
</feature>
<dbReference type="Proteomes" id="UP000552644">
    <property type="component" value="Unassembled WGS sequence"/>
</dbReference>
<name>A0A7W7QHA9_9ACTN</name>
<sequence>MTTLPEGGAWSSVRAAISTEDPAQVAEAVLALDEAGRRAVARELPGHLGPAKKETAERNPRQSEWSYAEKWTEPMRVAGAGTIAGAAAVATWLYRRDFALWRQPLDSGPLLSVITARPQDWQADLAVRLALRLRGSRAQARDGSASLALELLRRTGVTPPEHDPLVVAWVSQPPDLEHDPLAEHLVPRLFEAEGVGRALREDVVDPPEWDSGRRTWLGALRDAVAAGRFAAEPLVEGCVRRFLRGGSATDLRFFARLHEMLAPGPSRERTRDYLRLLPASPGPVAELALRQVRGSDWLSGEEVNEAAVALLSRPEGKLVRAGLSLLERAARDTTGDLDDLAAALASAFLCESYEVRERAVRLAVKHAGRFTATGAEAVREAASFLPADLAGRLAEAYGVAAAEPEVVDDFEPGSLPPFEPLPREPFPAPLTDLTGTYASTNDGVTFERWLDGFVRDPSGRPRPGQGGIYRQRQWHRLEEWTKAMLREAAAPGEEPPIPEEPRRAPEPVIHTIAVRTPDGDMEVGFGGLPAETRDKIISGLRQRGIPLGNLEHFTEEPPLEAEILHTMVIPSGPWSGGDREEEPRPTNRLPDPRHVSAPHYAMLLRCAEIHAALKAGTLPPYLLATPTLTSGHLDPAELVTRLEGYERADVQALPADLGQALLRLPREVDPEVVDRAGKLTSEAGAVLVRWLTDRPEPRLRVDWSSSGGDYTHDRQKGGHSPRLHPRVRIEPTGLALVDALLSDPPSWLGEEGGAYVHGWRLTLPSDREVAAMHLLPHLLNVWDRPGYFHEAVTALLSQDGPIGEAMALLIAVQMTEQSMFGWPERGQRLLLNATAADLLPTVECGRQLGLCLRRDVTKMGNVRQALEECARQGAHRQVWEIMTGLLPVYLPGPDERPHSAHTQALSFAIDAARWAKAHGPVPVVAEAAARRGTSGFLRTARALHEQLLQSPWDQAATGRER</sequence>
<feature type="region of interest" description="Disordered" evidence="1">
    <location>
        <begin position="571"/>
        <end position="593"/>
    </location>
</feature>